<keyword evidence="3" id="KW-1185">Reference proteome</keyword>
<accession>A0ABU5VX45</accession>
<gene>
    <name evidence="2" type="ORF">SHI21_11785</name>
</gene>
<reference evidence="2 3" key="1">
    <citation type="submission" date="2023-11" db="EMBL/GenBank/DDBJ databases">
        <title>A Novel Polar Bacteriovorax (B. antarcticus) Isolated from the Biocrust in Antarctica.</title>
        <authorList>
            <person name="Mun W."/>
            <person name="Choi S.Y."/>
            <person name="Mitchell R.J."/>
        </authorList>
    </citation>
    <scope>NUCLEOTIDE SEQUENCE [LARGE SCALE GENOMIC DNA]</scope>
    <source>
        <strain evidence="2 3">PP10</strain>
    </source>
</reference>
<evidence type="ECO:0000313" key="2">
    <source>
        <dbReference type="EMBL" id="MEA9356894.1"/>
    </source>
</evidence>
<evidence type="ECO:0000313" key="3">
    <source>
        <dbReference type="Proteomes" id="UP001302274"/>
    </source>
</evidence>
<dbReference type="RefSeq" id="WP_323576789.1">
    <property type="nucleotide sequence ID" value="NZ_JAYGJQ010000002.1"/>
</dbReference>
<sequence>MKMFITTLLLVSSFAVSARSTNYNEALSYRTKLVNIYNYDVDLKCNALTDNGNQSGEEINELARTKVLQLANENQASVTVETDNFNDFADHITIGATYDTDDSSQIEMLSKVYLINDNKNVYKMELRIRKYKVNAKTKRSELINKALVTCVNEKI</sequence>
<evidence type="ECO:0000256" key="1">
    <source>
        <dbReference type="SAM" id="SignalP"/>
    </source>
</evidence>
<organism evidence="2 3">
    <name type="scientific">Bacteriovorax antarcticus</name>
    <dbReference type="NCBI Taxonomy" id="3088717"/>
    <lineage>
        <taxon>Bacteria</taxon>
        <taxon>Pseudomonadati</taxon>
        <taxon>Bdellovibrionota</taxon>
        <taxon>Bacteriovoracia</taxon>
        <taxon>Bacteriovoracales</taxon>
        <taxon>Bacteriovoracaceae</taxon>
        <taxon>Bacteriovorax</taxon>
    </lineage>
</organism>
<keyword evidence="1" id="KW-0732">Signal</keyword>
<feature type="chain" id="PRO_5046984276" evidence="1">
    <location>
        <begin position="19"/>
        <end position="155"/>
    </location>
</feature>
<protein>
    <submittedName>
        <fullName evidence="2">Uncharacterized protein</fullName>
    </submittedName>
</protein>
<proteinExistence type="predicted"/>
<dbReference type="Proteomes" id="UP001302274">
    <property type="component" value="Unassembled WGS sequence"/>
</dbReference>
<name>A0ABU5VX45_9BACT</name>
<comment type="caution">
    <text evidence="2">The sequence shown here is derived from an EMBL/GenBank/DDBJ whole genome shotgun (WGS) entry which is preliminary data.</text>
</comment>
<feature type="signal peptide" evidence="1">
    <location>
        <begin position="1"/>
        <end position="18"/>
    </location>
</feature>
<dbReference type="EMBL" id="JAYGJQ010000002">
    <property type="protein sequence ID" value="MEA9356894.1"/>
    <property type="molecule type" value="Genomic_DNA"/>
</dbReference>